<dbReference type="InterPro" id="IPR001394">
    <property type="entry name" value="Peptidase_C19_UCH"/>
</dbReference>
<feature type="domain" description="Rhodanese" evidence="5">
    <location>
        <begin position="155"/>
        <end position="277"/>
    </location>
</feature>
<dbReference type="EMBL" id="CAJNOQ010000851">
    <property type="protein sequence ID" value="CAF0844834.1"/>
    <property type="molecule type" value="Genomic_DNA"/>
</dbReference>
<proteinExistence type="inferred from homology"/>
<dbReference type="Proteomes" id="UP000663829">
    <property type="component" value="Unassembled WGS sequence"/>
</dbReference>
<dbReference type="PROSITE" id="PS50206">
    <property type="entry name" value="RHODANESE_3"/>
    <property type="match status" value="1"/>
</dbReference>
<gene>
    <name evidence="7" type="ORF">GPM918_LOCUS5756</name>
    <name evidence="8" type="ORF">OVA965_LOCUS9907</name>
    <name evidence="9" type="ORF">SRO942_LOCUS5754</name>
    <name evidence="10" type="ORF">TMI583_LOCUS9903</name>
</gene>
<keyword evidence="11" id="KW-1185">Reference proteome</keyword>
<dbReference type="InterPro" id="IPR018200">
    <property type="entry name" value="USP_CS"/>
</dbReference>
<dbReference type="EMBL" id="CAJOBC010000850">
    <property type="protein sequence ID" value="CAF3632315.1"/>
    <property type="molecule type" value="Genomic_DNA"/>
</dbReference>
<keyword evidence="3" id="KW-0378">Hydrolase</keyword>
<accession>A0A813VFN9</accession>
<name>A0A813VFN9_9BILA</name>
<dbReference type="Proteomes" id="UP000682733">
    <property type="component" value="Unassembled WGS sequence"/>
</dbReference>
<feature type="compositionally biased region" description="Low complexity" evidence="4">
    <location>
        <begin position="465"/>
        <end position="479"/>
    </location>
</feature>
<evidence type="ECO:0000256" key="4">
    <source>
        <dbReference type="SAM" id="MobiDB-lite"/>
    </source>
</evidence>
<dbReference type="PROSITE" id="PS00972">
    <property type="entry name" value="USP_1"/>
    <property type="match status" value="1"/>
</dbReference>
<dbReference type="Proteomes" id="UP000681722">
    <property type="component" value="Unassembled WGS sequence"/>
</dbReference>
<dbReference type="Gene3D" id="1.20.58.80">
    <property type="entry name" value="Phosphotransferase system, lactose/cellobiose-type IIA subunit"/>
    <property type="match status" value="1"/>
</dbReference>
<dbReference type="Proteomes" id="UP000677228">
    <property type="component" value="Unassembled WGS sequence"/>
</dbReference>
<dbReference type="GO" id="GO:0006508">
    <property type="term" value="P:proteolysis"/>
    <property type="evidence" value="ECO:0007669"/>
    <property type="project" value="UniProtKB-KW"/>
</dbReference>
<dbReference type="Pfam" id="PF00443">
    <property type="entry name" value="UCH"/>
    <property type="match status" value="1"/>
</dbReference>
<keyword evidence="3" id="KW-0833">Ubl conjugation pathway</keyword>
<evidence type="ECO:0000313" key="11">
    <source>
        <dbReference type="Proteomes" id="UP000663829"/>
    </source>
</evidence>
<dbReference type="SUPFAM" id="SSF140856">
    <property type="entry name" value="USP8 N-terminal domain-like"/>
    <property type="match status" value="1"/>
</dbReference>
<evidence type="ECO:0000256" key="3">
    <source>
        <dbReference type="RuleBase" id="RU366025"/>
    </source>
</evidence>
<evidence type="ECO:0000313" key="9">
    <source>
        <dbReference type="EMBL" id="CAF3632315.1"/>
    </source>
</evidence>
<dbReference type="OrthoDB" id="292964at2759"/>
<dbReference type="CDD" id="cd02674">
    <property type="entry name" value="Peptidase_C19R"/>
    <property type="match status" value="1"/>
</dbReference>
<evidence type="ECO:0000313" key="8">
    <source>
        <dbReference type="EMBL" id="CAF0906671.1"/>
    </source>
</evidence>
<dbReference type="GO" id="GO:0004843">
    <property type="term" value="F:cysteine-type deubiquitinase activity"/>
    <property type="evidence" value="ECO:0007669"/>
    <property type="project" value="UniProtKB-UniRule"/>
</dbReference>
<dbReference type="Pfam" id="PF08969">
    <property type="entry name" value="USP8_dimer"/>
    <property type="match status" value="1"/>
</dbReference>
<dbReference type="InterPro" id="IPR050185">
    <property type="entry name" value="Ub_carboxyl-term_hydrolase"/>
</dbReference>
<sequence length="968" mass="111317">MSSSSPKIELYLAKDLEELNDKVTKIPAFEKLKTSNCVTILSLIEPTWKDAKTAEQNGDEERAYIQYMRLFECLHFLKNTNEDKQNPAKGSGKYKLTATLWYEKAQELSNSLKTRYDERDNKNRMEEQKKQDEIAEEKSLVTTIRPQQLYKYLQKNRQILLIDMRPSSLYKESHMKYSCCINIPGDMVGEKGWTPWYVESALSDEQSKLMFKNRSSYDYIVLFDTNSVFEKITVGHVILGLKNAIYTFDQDNKLKHQPLVLDGGYEDWSSIYPAENTAPVPKKSTDEIQPFEVHYPEDIYLPEEIPAKLPTAVFVPPSEEVKPVVKPADHDQFSQQTIEKLLPLIDRARKPKPPQQQIPSKVDDVNANMKYSEELDAEIKKTTEEQTNKLPIDSQSENNQISSTISDSPIRTEPVMPNRAKKPQISTNGSQKPIIDDTNHTLMPNVKPEVSLASPQPSTDAENIPPQHVQIPPQQQQQRQQVGAPLSLAQKIPLDTVYRPFLKSTPVDAGKQIYQKKFDSTTGKKIFLDPRNNQLISDLPDAERYETPRISTQSESYSTPQQIVQTQEVPNRVVPSTSTVSNVPPTIERYKKLLINKQQIAADYCAMPLTVKPQPNMLTGLENLGNSCYMNAVIQSLSYNHILTNYFLSGDFSKDINVTNKLGYNGVVANEYLKLVHALWSRQFGSLRPIPFKIVVGKIQQAYWDTKQQDAHEFLVFLLDCLHEDLNRIQTRPKMNEIKTEDYHDNDTLLADVTWRAFKSHNDSIIVDQYHGLFRSTAVCSICKRSSKRFDPFICLSLPIPPRNVSTIEECLSKFEEPELLTGNSRWNCPNCKVQRDARKQIKIWKLPKQLIVQFKRFRLTSDNRWVKNESLIRHPINDFDLTQWTLTSSPKYSLYAVVNHLGSMNAGHYTSYCRDFRTNDWYLCNDDRITQINPTELSKNQNAYLLFYTSMKMPIISMNSKLSSSQN</sequence>
<evidence type="ECO:0000256" key="1">
    <source>
        <dbReference type="ARBA" id="ARBA00000707"/>
    </source>
</evidence>
<evidence type="ECO:0000259" key="6">
    <source>
        <dbReference type="PROSITE" id="PS50235"/>
    </source>
</evidence>
<feature type="domain" description="USP" evidence="6">
    <location>
        <begin position="619"/>
        <end position="952"/>
    </location>
</feature>
<dbReference type="EMBL" id="CAJNOK010003573">
    <property type="protein sequence ID" value="CAF0906671.1"/>
    <property type="molecule type" value="Genomic_DNA"/>
</dbReference>
<feature type="compositionally biased region" description="Polar residues" evidence="4">
    <location>
        <begin position="393"/>
        <end position="409"/>
    </location>
</feature>
<dbReference type="PROSITE" id="PS00973">
    <property type="entry name" value="USP_2"/>
    <property type="match status" value="1"/>
</dbReference>
<dbReference type="InterPro" id="IPR036873">
    <property type="entry name" value="Rhodanese-like_dom_sf"/>
</dbReference>
<dbReference type="InterPro" id="IPR001763">
    <property type="entry name" value="Rhodanese-like_dom"/>
</dbReference>
<keyword evidence="3" id="KW-0788">Thiol protease</keyword>
<dbReference type="Gene3D" id="3.90.70.10">
    <property type="entry name" value="Cysteine proteinases"/>
    <property type="match status" value="1"/>
</dbReference>
<dbReference type="InterPro" id="IPR038765">
    <property type="entry name" value="Papain-like_cys_pep_sf"/>
</dbReference>
<dbReference type="InterPro" id="IPR015063">
    <property type="entry name" value="USP8_dimer"/>
</dbReference>
<evidence type="ECO:0000256" key="2">
    <source>
        <dbReference type="ARBA" id="ARBA00009085"/>
    </source>
</evidence>
<dbReference type="SMART" id="SM00450">
    <property type="entry name" value="RHOD"/>
    <property type="match status" value="1"/>
</dbReference>
<dbReference type="GO" id="GO:0016579">
    <property type="term" value="P:protein deubiquitination"/>
    <property type="evidence" value="ECO:0007669"/>
    <property type="project" value="InterPro"/>
</dbReference>
<protein>
    <recommendedName>
        <fullName evidence="3">Ubiquitin carboxyl-terminal hydrolase</fullName>
        <ecNumber evidence="3">3.4.19.12</ecNumber>
    </recommendedName>
</protein>
<comment type="catalytic activity">
    <reaction evidence="1 3">
        <text>Thiol-dependent hydrolysis of ester, thioester, amide, peptide and isopeptide bonds formed by the C-terminal Gly of ubiquitin (a 76-residue protein attached to proteins as an intracellular targeting signal).</text>
        <dbReference type="EC" id="3.4.19.12"/>
    </reaction>
</comment>
<keyword evidence="3" id="KW-0645">Protease</keyword>
<evidence type="ECO:0000259" key="5">
    <source>
        <dbReference type="PROSITE" id="PS50206"/>
    </source>
</evidence>
<dbReference type="EC" id="3.4.19.12" evidence="3"/>
<dbReference type="InterPro" id="IPR028889">
    <property type="entry name" value="USP"/>
</dbReference>
<organism evidence="7 11">
    <name type="scientific">Didymodactylos carnosus</name>
    <dbReference type="NCBI Taxonomy" id="1234261"/>
    <lineage>
        <taxon>Eukaryota</taxon>
        <taxon>Metazoa</taxon>
        <taxon>Spiralia</taxon>
        <taxon>Gnathifera</taxon>
        <taxon>Rotifera</taxon>
        <taxon>Eurotatoria</taxon>
        <taxon>Bdelloidea</taxon>
        <taxon>Philodinida</taxon>
        <taxon>Philodinidae</taxon>
        <taxon>Didymodactylos</taxon>
    </lineage>
</organism>
<feature type="region of interest" description="Disordered" evidence="4">
    <location>
        <begin position="450"/>
        <end position="479"/>
    </location>
</feature>
<comment type="caution">
    <text evidence="7">The sequence shown here is derived from an EMBL/GenBank/DDBJ whole genome shotgun (WGS) entry which is preliminary data.</text>
</comment>
<dbReference type="SUPFAM" id="SSF52821">
    <property type="entry name" value="Rhodanese/Cell cycle control phosphatase"/>
    <property type="match status" value="1"/>
</dbReference>
<evidence type="ECO:0000313" key="7">
    <source>
        <dbReference type="EMBL" id="CAF0844834.1"/>
    </source>
</evidence>
<dbReference type="PANTHER" id="PTHR21646">
    <property type="entry name" value="UBIQUITIN CARBOXYL-TERMINAL HYDROLASE"/>
    <property type="match status" value="1"/>
</dbReference>
<dbReference type="Gene3D" id="3.40.250.10">
    <property type="entry name" value="Rhodanese-like domain"/>
    <property type="match status" value="1"/>
</dbReference>
<evidence type="ECO:0000313" key="10">
    <source>
        <dbReference type="EMBL" id="CAF3686458.1"/>
    </source>
</evidence>
<dbReference type="AlphaFoldDB" id="A0A813VFN9"/>
<reference evidence="7" key="1">
    <citation type="submission" date="2021-02" db="EMBL/GenBank/DDBJ databases">
        <authorList>
            <person name="Nowell W R."/>
        </authorList>
    </citation>
    <scope>NUCLEOTIDE SEQUENCE</scope>
</reference>
<comment type="similarity">
    <text evidence="2 3">Belongs to the peptidase C19 family.</text>
</comment>
<feature type="region of interest" description="Disordered" evidence="4">
    <location>
        <begin position="393"/>
        <end position="434"/>
    </location>
</feature>
<dbReference type="EMBL" id="CAJOBA010003574">
    <property type="protein sequence ID" value="CAF3686458.1"/>
    <property type="molecule type" value="Genomic_DNA"/>
</dbReference>
<dbReference type="PROSITE" id="PS50235">
    <property type="entry name" value="USP_3"/>
    <property type="match status" value="1"/>
</dbReference>
<dbReference type="SUPFAM" id="SSF54001">
    <property type="entry name" value="Cysteine proteinases"/>
    <property type="match status" value="1"/>
</dbReference>